<feature type="domain" description="CHAT" evidence="1">
    <location>
        <begin position="641"/>
        <end position="933"/>
    </location>
</feature>
<organism evidence="2 3">
    <name type="scientific">Cryptosporangium aurantiacum</name>
    <dbReference type="NCBI Taxonomy" id="134849"/>
    <lineage>
        <taxon>Bacteria</taxon>
        <taxon>Bacillati</taxon>
        <taxon>Actinomycetota</taxon>
        <taxon>Actinomycetes</taxon>
        <taxon>Cryptosporangiales</taxon>
        <taxon>Cryptosporangiaceae</taxon>
        <taxon>Cryptosporangium</taxon>
    </lineage>
</organism>
<evidence type="ECO:0000259" key="1">
    <source>
        <dbReference type="Pfam" id="PF12770"/>
    </source>
</evidence>
<protein>
    <submittedName>
        <fullName evidence="2">CHAT domain-containing protein</fullName>
    </submittedName>
</protein>
<reference evidence="2 3" key="1">
    <citation type="submission" date="2016-11" db="EMBL/GenBank/DDBJ databases">
        <authorList>
            <person name="Jaros S."/>
            <person name="Januszkiewicz K."/>
            <person name="Wedrychowicz H."/>
        </authorList>
    </citation>
    <scope>NUCLEOTIDE SEQUENCE [LARGE SCALE GENOMIC DNA]</scope>
    <source>
        <strain evidence="2 3">DSM 46144</strain>
    </source>
</reference>
<sequence>MTNSETIALIERLSAMSDERRAGLLEGLSLPDRTLGAQELLTRSICHSLDYSRTREPHALVRALADLHEVSRHGTVDYAATLWTLNRQVEGAMSGAPMDVAQAEAILDASGPDPTGAGSEAGLRALLLAAAALTEDSQRPPDEALRALDRMQQKLPPGNQFAGILENVRIALVVKVAEQRGEYGPAEEVAGRFAGPQPPPPDFVSGQDDDLHRLGTRINALMGQMMAASQRGDFVTAARLLDQIKPLMAQVPDDTPAIAHSRALMGMADRMLDFYRTGGHSGDTGLGTPPTLKIPADAPDPFEAVSQLSGLRDSERRLALHAQGMNLAHQALRAGDLAGLRRGIERMRESITGAPADNPHLVDYRAHLGAVLLALYTRTHDRAALTEATGELEWAARTAARPTHPSWASICLGLFKAYRAAGQEAAARSWGRRGLQGHAWSVLLQAGTSDATTAAERGAIDDAVEVTRAFLDADDTDTAALTLDAGRGLLLHSAATNTGVPQRLRRLGADDLALEWEKTGGVQSDFGSGLRYRVLARLAGVDSLDDVEAPGGLLTPPELAETRAALATLGADALVYLLPADRYGSGVALVVPRGEATYQVALPGLTTPPGGWLDTTATRAPEQLTRDAVPVGEPAADGLTELCRWAWSAAMEPLLDTLRTSGPARLVLAPVGALATVPWHAARSPEGGYAVERAVISYAASARLLCHAAWRPVPEPDRGGLVVADPTGDLAQARAEAVAVRDVFYPDARTLGGIDSQDVATPEALRNWLKRPSPGRSSLHLACHGVVGAGGGQGSYLVLAAGRRLSAQDILELREPAPVDVVTLAACTTAVASGDYDEAFSLATAFLASAASTVFGSLWKVPDHATKLLIFMTHHYLRHERLRPAEALRAAQLWMLDPDRKVPDTMPDELADATSLTGAAKVESWAGFTHYGR</sequence>
<keyword evidence="3" id="KW-1185">Reference proteome</keyword>
<dbReference type="Proteomes" id="UP000184440">
    <property type="component" value="Unassembled WGS sequence"/>
</dbReference>
<dbReference type="Pfam" id="PF12770">
    <property type="entry name" value="CHAT"/>
    <property type="match status" value="1"/>
</dbReference>
<accession>A0A1M7R142</accession>
<proteinExistence type="predicted"/>
<dbReference type="STRING" id="134849.SAMN05443668_10640"/>
<dbReference type="OrthoDB" id="4149784at2"/>
<evidence type="ECO:0000313" key="2">
    <source>
        <dbReference type="EMBL" id="SHN38282.1"/>
    </source>
</evidence>
<dbReference type="EMBL" id="FRCS01000006">
    <property type="protein sequence ID" value="SHN38282.1"/>
    <property type="molecule type" value="Genomic_DNA"/>
</dbReference>
<name>A0A1M7R142_9ACTN</name>
<dbReference type="RefSeq" id="WP_073259266.1">
    <property type="nucleotide sequence ID" value="NZ_FRCS01000006.1"/>
</dbReference>
<dbReference type="InterPro" id="IPR024983">
    <property type="entry name" value="CHAT_dom"/>
</dbReference>
<evidence type="ECO:0000313" key="3">
    <source>
        <dbReference type="Proteomes" id="UP000184440"/>
    </source>
</evidence>
<dbReference type="AlphaFoldDB" id="A0A1M7R142"/>
<gene>
    <name evidence="2" type="ORF">SAMN05443668_10640</name>
</gene>